<keyword evidence="1" id="KW-0472">Membrane</keyword>
<keyword evidence="1" id="KW-0812">Transmembrane</keyword>
<dbReference type="KEGG" id="lant:TUM19329_01930"/>
<dbReference type="RefSeq" id="WP_173235692.1">
    <property type="nucleotide sequence ID" value="NZ_AP022839.1"/>
</dbReference>
<feature type="transmembrane region" description="Helical" evidence="1">
    <location>
        <begin position="366"/>
        <end position="388"/>
    </location>
</feature>
<evidence type="ECO:0000313" key="2">
    <source>
        <dbReference type="EMBL" id="BCA93832.1"/>
    </source>
</evidence>
<feature type="transmembrane region" description="Helical" evidence="1">
    <location>
        <begin position="156"/>
        <end position="176"/>
    </location>
</feature>
<keyword evidence="3" id="KW-1185">Reference proteome</keyword>
<feature type="transmembrane region" description="Helical" evidence="1">
    <location>
        <begin position="255"/>
        <end position="276"/>
    </location>
</feature>
<evidence type="ECO:0000313" key="3">
    <source>
        <dbReference type="Proteomes" id="UP000502894"/>
    </source>
</evidence>
<dbReference type="Proteomes" id="UP000502894">
    <property type="component" value="Chromosome"/>
</dbReference>
<dbReference type="AlphaFoldDB" id="A0A6F8T1E2"/>
<feature type="transmembrane region" description="Helical" evidence="1">
    <location>
        <begin position="224"/>
        <end position="243"/>
    </location>
</feature>
<keyword evidence="1" id="KW-1133">Transmembrane helix</keyword>
<dbReference type="EMBL" id="AP022839">
    <property type="protein sequence ID" value="BCA93832.1"/>
    <property type="molecule type" value="Genomic_DNA"/>
</dbReference>
<organism evidence="2 3">
    <name type="scientific">Legionella antarctica</name>
    <dbReference type="NCBI Taxonomy" id="2708020"/>
    <lineage>
        <taxon>Bacteria</taxon>
        <taxon>Pseudomonadati</taxon>
        <taxon>Pseudomonadota</taxon>
        <taxon>Gammaproteobacteria</taxon>
        <taxon>Legionellales</taxon>
        <taxon>Legionellaceae</taxon>
        <taxon>Legionella</taxon>
    </lineage>
</organism>
<reference evidence="2" key="1">
    <citation type="journal article" date="2020" name="Microbiol. Resour. Announc.">
        <title>Complete Genome Sequence of Novel Psychrotolerant Legionella Strain TUM19329, Isolated from Antarctic Lake Sediment.</title>
        <authorList>
            <person name="Shimada S."/>
            <person name="Nakai R."/>
            <person name="Aoki K."/>
            <person name="Shimoeda N."/>
            <person name="Ohno G."/>
            <person name="Miyazaki Y."/>
            <person name="Kudoh S."/>
            <person name="Imura S."/>
            <person name="Watanabe K."/>
            <person name="Ishii Y."/>
            <person name="Tateda K."/>
        </authorList>
    </citation>
    <scope>NUCLEOTIDE SEQUENCE [LARGE SCALE GENOMIC DNA]</scope>
    <source>
        <strain evidence="2">TUM19329</strain>
    </source>
</reference>
<feature type="transmembrane region" description="Helical" evidence="1">
    <location>
        <begin position="86"/>
        <end position="106"/>
    </location>
</feature>
<gene>
    <name evidence="2" type="ORF">TUM19329_01930</name>
</gene>
<proteinExistence type="predicted"/>
<accession>A0A6F8T1E2</accession>
<sequence length="676" mass="75807">MSLESDDNQALKPIDLVLILAIAGRIDAEIRIFSKQLDTNRSVYYGYAVLDSLSSSSSMFKYFTDVFLSNTSNDEMHDLMMSPGGIIGISLETLFLVGFSVLAAKFDKETEDNYKKWIATAWPYFRDVMKGLKNAYKGWRSAVVAANLLGGINMNYLIAPVGLVLGVFAAANRFWFRSMFELRKVMIVANEQLRKEVKRLLSLTHDERKFYLRQIKYQTEEMRIQAFFSVGIGGFLDGLYLYFGVLSLAVLSPPLLVFMVVMCSVYTVACIITRVYEEYDNQLKLELTQTKCKIELIAKETETAYSKLLLLQKKVNKSGADIVRLKLLKAEIHALLTKFDKQRVLLSKKSTHTYFSATLQGLKHGLYAYGALASVLFLTGSILTLSGVVFPPALLIICASLGLAFIIGFIIHSLVTNYKHLHKEESEIKQPYHQLTELRDKLKLNMETNELLEKNSFRKALDDGIEVAASPQSSIPQRAEAMRSLVSGLGKGQKILGFFGNCLQIADEQGHYHDSELMQVLSLFSAVVCGTTLGLRSIARDFGRQDKNSDSEKVIPQTDTSGDCSAEMQFSALNADNDEQVTPKSPQVDKSDVFAPDIQQELDTIMGDEKDLSPLKASRESIQQFKPRNDSPPCIHPSRSIHSFFNPEKEQSFHRSKSDISLISKEFIGYTIQDLG</sequence>
<evidence type="ECO:0008006" key="4">
    <source>
        <dbReference type="Google" id="ProtNLM"/>
    </source>
</evidence>
<name>A0A6F8T1E2_9GAMM</name>
<protein>
    <recommendedName>
        <fullName evidence="4">Transmembrane protein</fullName>
    </recommendedName>
</protein>
<evidence type="ECO:0000256" key="1">
    <source>
        <dbReference type="SAM" id="Phobius"/>
    </source>
</evidence>
<feature type="transmembrane region" description="Helical" evidence="1">
    <location>
        <begin position="394"/>
        <end position="415"/>
    </location>
</feature>